<dbReference type="PANTHER" id="PTHR30203:SF24">
    <property type="entry name" value="BLR4935 PROTEIN"/>
    <property type="match status" value="1"/>
</dbReference>
<evidence type="ECO:0000256" key="1">
    <source>
        <dbReference type="ARBA" id="ARBA00007613"/>
    </source>
</evidence>
<accession>A0A6M2BQT8</accession>
<comment type="caution">
    <text evidence="4">The sequence shown here is derived from an EMBL/GenBank/DDBJ whole genome shotgun (WGS) entry which is preliminary data.</text>
</comment>
<dbReference type="SUPFAM" id="SSF56954">
    <property type="entry name" value="Outer membrane efflux proteins (OEP)"/>
    <property type="match status" value="1"/>
</dbReference>
<keyword evidence="5" id="KW-1185">Reference proteome</keyword>
<feature type="coiled-coil region" evidence="2">
    <location>
        <begin position="151"/>
        <end position="225"/>
    </location>
</feature>
<dbReference type="Proteomes" id="UP000472676">
    <property type="component" value="Unassembled WGS sequence"/>
</dbReference>
<comment type="similarity">
    <text evidence="1">Belongs to the outer membrane factor (OMF) (TC 1.B.17) family.</text>
</comment>
<feature type="chain" id="PRO_5026756145" evidence="3">
    <location>
        <begin position="25"/>
        <end position="499"/>
    </location>
</feature>
<keyword evidence="3" id="KW-0732">Signal</keyword>
<reference evidence="4 5" key="1">
    <citation type="journal article" date="2014" name="Int. J. Syst. Evol. Microbiol.">
        <title>Solimonas terrae sp. nov., isolated from soil.</title>
        <authorList>
            <person name="Kim S.J."/>
            <person name="Moon J.Y."/>
            <person name="Weon H.Y."/>
            <person name="Ahn J.H."/>
            <person name="Chen W.M."/>
            <person name="Kwon S.W."/>
        </authorList>
    </citation>
    <scope>NUCLEOTIDE SEQUENCE [LARGE SCALE GENOMIC DNA]</scope>
    <source>
        <strain evidence="4 5">KIS83-12</strain>
    </source>
</reference>
<dbReference type="RefSeq" id="WP_166254240.1">
    <property type="nucleotide sequence ID" value="NZ_JAAMOW010000003.1"/>
</dbReference>
<feature type="signal peptide" evidence="3">
    <location>
        <begin position="1"/>
        <end position="24"/>
    </location>
</feature>
<evidence type="ECO:0000313" key="5">
    <source>
        <dbReference type="Proteomes" id="UP000472676"/>
    </source>
</evidence>
<protein>
    <submittedName>
        <fullName evidence="4">TolC family protein</fullName>
    </submittedName>
</protein>
<name>A0A6M2BQT8_9GAMM</name>
<evidence type="ECO:0000313" key="4">
    <source>
        <dbReference type="EMBL" id="NGY04585.1"/>
    </source>
</evidence>
<dbReference type="GO" id="GO:0015562">
    <property type="term" value="F:efflux transmembrane transporter activity"/>
    <property type="evidence" value="ECO:0007669"/>
    <property type="project" value="InterPro"/>
</dbReference>
<dbReference type="Pfam" id="PF02321">
    <property type="entry name" value="OEP"/>
    <property type="match status" value="1"/>
</dbReference>
<dbReference type="AlphaFoldDB" id="A0A6M2BQT8"/>
<dbReference type="Gene3D" id="1.20.1600.10">
    <property type="entry name" value="Outer membrane efflux proteins (OEP)"/>
    <property type="match status" value="1"/>
</dbReference>
<gene>
    <name evidence="4" type="ORF">G7Y85_07410</name>
</gene>
<proteinExistence type="inferred from homology"/>
<organism evidence="4 5">
    <name type="scientific">Solimonas terrae</name>
    <dbReference type="NCBI Taxonomy" id="1396819"/>
    <lineage>
        <taxon>Bacteria</taxon>
        <taxon>Pseudomonadati</taxon>
        <taxon>Pseudomonadota</taxon>
        <taxon>Gammaproteobacteria</taxon>
        <taxon>Nevskiales</taxon>
        <taxon>Nevskiaceae</taxon>
        <taxon>Solimonas</taxon>
    </lineage>
</organism>
<dbReference type="InterPro" id="IPR003423">
    <property type="entry name" value="OMP_efflux"/>
</dbReference>
<dbReference type="EMBL" id="JAAMOW010000003">
    <property type="protein sequence ID" value="NGY04585.1"/>
    <property type="molecule type" value="Genomic_DNA"/>
</dbReference>
<dbReference type="PANTHER" id="PTHR30203">
    <property type="entry name" value="OUTER MEMBRANE CATION EFFLUX PROTEIN"/>
    <property type="match status" value="1"/>
</dbReference>
<evidence type="ECO:0000256" key="2">
    <source>
        <dbReference type="SAM" id="Coils"/>
    </source>
</evidence>
<dbReference type="PROSITE" id="PS51257">
    <property type="entry name" value="PROKAR_LIPOPROTEIN"/>
    <property type="match status" value="1"/>
</dbReference>
<sequence>MFSHRPIAATLCLSVLLAGCSSLPADLGRHDVEQQLADRGLNLPEARRDPAPSWLAEPLSLDRAIQLALLDNPELRATTAQLGIAAADVYEAGRLANPLLSATSLSAGGEPHTQLTLGIAVNFTDLLFLHARTRIAAAQFDSARLTVGNAALALAAEVEAAYRRVAAAEQQAQLQAKLAQAAQTAAALAQRYAAAGNLAPRDLALEQAAATQAALAADAAGLERQLARADFSRLLGLGADDDDRWRLAEPLALPAAAEDSVDDLLKLAMATRLDLAAARRHADAVAQRYGLTRRSRWLGDIEVGAERERDYDGSVHGGPSARIALPLFDWGRGRAARGAAELQIAEAEVRARELDVIHEVRAADARVRDARQRVERYRTQLIPAREDVVEQTQRAFNYMLVDVFDLLATRQQADAAYTGYIDALRDYWVARAGLAQAVGRRLPSTPASEAAVPLPVPAPTAGDCGMAAMPDMPMDMPMPATADCIPDPASATPETAHEH</sequence>
<keyword evidence="2" id="KW-0175">Coiled coil</keyword>
<evidence type="ECO:0000256" key="3">
    <source>
        <dbReference type="SAM" id="SignalP"/>
    </source>
</evidence>
<dbReference type="InterPro" id="IPR010131">
    <property type="entry name" value="MdtP/NodT-like"/>
</dbReference>